<organism evidence="2 3">
    <name type="scientific">candidate division MSBL1 archaeon SCGC-AAA261F19</name>
    <dbReference type="NCBI Taxonomy" id="1698275"/>
    <lineage>
        <taxon>Archaea</taxon>
        <taxon>Methanobacteriati</taxon>
        <taxon>Methanobacteriota</taxon>
        <taxon>candidate division MSBL1</taxon>
    </lineage>
</organism>
<dbReference type="EMBL" id="LHXZ01000040">
    <property type="protein sequence ID" value="KXB02972.1"/>
    <property type="molecule type" value="Genomic_DNA"/>
</dbReference>
<feature type="transmembrane region" description="Helical" evidence="1">
    <location>
        <begin position="6"/>
        <end position="24"/>
    </location>
</feature>
<accession>A0A133V956</accession>
<protein>
    <recommendedName>
        <fullName evidence="4">TNase-like domain-containing protein</fullName>
    </recommendedName>
</protein>
<proteinExistence type="predicted"/>
<dbReference type="Gene3D" id="2.40.50.90">
    <property type="match status" value="1"/>
</dbReference>
<dbReference type="InterPro" id="IPR035437">
    <property type="entry name" value="SNase_OB-fold_sf"/>
</dbReference>
<comment type="caution">
    <text evidence="2">The sequence shown here is derived from an EMBL/GenBank/DDBJ whole genome shotgun (WGS) entry which is preliminary data.</text>
</comment>
<evidence type="ECO:0008006" key="4">
    <source>
        <dbReference type="Google" id="ProtNLM"/>
    </source>
</evidence>
<sequence length="201" mass="22407">MVDDKLAVTIMIAMILAGGGKVLIQLVQHQQLKNGPEPERLEEILNNGPENDVVGEVVEVIDGDTINIIVTDVNGTKKGIWIGKEDTVRLAGGIDAPEFYENGYIKTRDFLRSLLPQGSKIYLDLDDLAKSKTGRPYRDLTSSERLVAVVYVRVDNRWANINAEVLRWDKMCFPIGIGLRILISLPNLIPINGLRRTMVDL</sequence>
<evidence type="ECO:0000256" key="1">
    <source>
        <dbReference type="SAM" id="Phobius"/>
    </source>
</evidence>
<reference evidence="2 3" key="1">
    <citation type="journal article" date="2016" name="Sci. Rep.">
        <title>Metabolic traits of an uncultured archaeal lineage -MSBL1- from brine pools of the Red Sea.</title>
        <authorList>
            <person name="Mwirichia R."/>
            <person name="Alam I."/>
            <person name="Rashid M."/>
            <person name="Vinu M."/>
            <person name="Ba-Alawi W."/>
            <person name="Anthony Kamau A."/>
            <person name="Kamanda Ngugi D."/>
            <person name="Goker M."/>
            <person name="Klenk H.P."/>
            <person name="Bajic V."/>
            <person name="Stingl U."/>
        </authorList>
    </citation>
    <scope>NUCLEOTIDE SEQUENCE [LARGE SCALE GENOMIC DNA]</scope>
    <source>
        <strain evidence="2">SCGC-AAA261F19</strain>
    </source>
</reference>
<dbReference type="Proteomes" id="UP000070565">
    <property type="component" value="Unassembled WGS sequence"/>
</dbReference>
<keyword evidence="3" id="KW-1185">Reference proteome</keyword>
<dbReference type="AlphaFoldDB" id="A0A133V956"/>
<keyword evidence="1" id="KW-0472">Membrane</keyword>
<dbReference type="SUPFAM" id="SSF50199">
    <property type="entry name" value="Staphylococcal nuclease"/>
    <property type="match status" value="1"/>
</dbReference>
<evidence type="ECO:0000313" key="3">
    <source>
        <dbReference type="Proteomes" id="UP000070565"/>
    </source>
</evidence>
<dbReference type="PATRIC" id="fig|1698275.3.peg.505"/>
<keyword evidence="1" id="KW-1133">Transmembrane helix</keyword>
<name>A0A133V956_9EURY</name>
<evidence type="ECO:0000313" key="2">
    <source>
        <dbReference type="EMBL" id="KXB02972.1"/>
    </source>
</evidence>
<keyword evidence="1" id="KW-0812">Transmembrane</keyword>
<gene>
    <name evidence="2" type="ORF">AKJ45_02930</name>
</gene>